<evidence type="ECO:0000313" key="6">
    <source>
        <dbReference type="EMBL" id="KAK7047823.1"/>
    </source>
</evidence>
<evidence type="ECO:0000259" key="5">
    <source>
        <dbReference type="Pfam" id="PF08386"/>
    </source>
</evidence>
<keyword evidence="2" id="KW-0378">Hydrolase</keyword>
<feature type="domain" description="Peptidase S33 tripeptidyl aminopeptidase-like C-terminal" evidence="5">
    <location>
        <begin position="426"/>
        <end position="526"/>
    </location>
</feature>
<dbReference type="InterPro" id="IPR051601">
    <property type="entry name" value="Serine_prot/Carboxylest_S33"/>
</dbReference>
<dbReference type="InterPro" id="IPR013595">
    <property type="entry name" value="Pept_S33_TAP-like_C"/>
</dbReference>
<evidence type="ECO:0000256" key="2">
    <source>
        <dbReference type="ARBA" id="ARBA00022801"/>
    </source>
</evidence>
<organism evidence="6 7">
    <name type="scientific">Paramarasmius palmivorus</name>
    <dbReference type="NCBI Taxonomy" id="297713"/>
    <lineage>
        <taxon>Eukaryota</taxon>
        <taxon>Fungi</taxon>
        <taxon>Dikarya</taxon>
        <taxon>Basidiomycota</taxon>
        <taxon>Agaricomycotina</taxon>
        <taxon>Agaricomycetes</taxon>
        <taxon>Agaricomycetidae</taxon>
        <taxon>Agaricales</taxon>
        <taxon>Marasmiineae</taxon>
        <taxon>Marasmiaceae</taxon>
        <taxon>Paramarasmius</taxon>
    </lineage>
</organism>
<dbReference type="EMBL" id="JAYKXP010000018">
    <property type="protein sequence ID" value="KAK7047823.1"/>
    <property type="molecule type" value="Genomic_DNA"/>
</dbReference>
<evidence type="ECO:0000256" key="3">
    <source>
        <dbReference type="SAM" id="SignalP"/>
    </source>
</evidence>
<reference evidence="6 7" key="1">
    <citation type="submission" date="2024-01" db="EMBL/GenBank/DDBJ databases">
        <title>A draft genome for a cacao thread blight-causing isolate of Paramarasmius palmivorus.</title>
        <authorList>
            <person name="Baruah I.K."/>
            <person name="Bukari Y."/>
            <person name="Amoako-Attah I."/>
            <person name="Meinhardt L.W."/>
            <person name="Bailey B.A."/>
            <person name="Cohen S.P."/>
        </authorList>
    </citation>
    <scope>NUCLEOTIDE SEQUENCE [LARGE SCALE GENOMIC DNA]</scope>
    <source>
        <strain evidence="6 7">GH-12</strain>
    </source>
</reference>
<feature type="domain" description="AB hydrolase-1" evidence="4">
    <location>
        <begin position="99"/>
        <end position="272"/>
    </location>
</feature>
<keyword evidence="7" id="KW-1185">Reference proteome</keyword>
<dbReference type="PANTHER" id="PTHR43248:SF25">
    <property type="entry name" value="AB HYDROLASE-1 DOMAIN-CONTAINING PROTEIN-RELATED"/>
    <property type="match status" value="1"/>
</dbReference>
<comment type="caution">
    <text evidence="6">The sequence shown here is derived from an EMBL/GenBank/DDBJ whole genome shotgun (WGS) entry which is preliminary data.</text>
</comment>
<dbReference type="SUPFAM" id="SSF53474">
    <property type="entry name" value="alpha/beta-Hydrolases"/>
    <property type="match status" value="1"/>
</dbReference>
<dbReference type="Gene3D" id="3.40.50.1820">
    <property type="entry name" value="alpha/beta hydrolase"/>
    <property type="match status" value="1"/>
</dbReference>
<accession>A0AAW0D957</accession>
<evidence type="ECO:0000256" key="1">
    <source>
        <dbReference type="ARBA" id="ARBA00010088"/>
    </source>
</evidence>
<dbReference type="PANTHER" id="PTHR43248">
    <property type="entry name" value="2-SUCCINYL-6-HYDROXY-2,4-CYCLOHEXADIENE-1-CARBOXYLATE SYNTHASE"/>
    <property type="match status" value="1"/>
</dbReference>
<evidence type="ECO:0000259" key="4">
    <source>
        <dbReference type="Pfam" id="PF00561"/>
    </source>
</evidence>
<feature type="signal peptide" evidence="3">
    <location>
        <begin position="1"/>
        <end position="25"/>
    </location>
</feature>
<name>A0AAW0D957_9AGAR</name>
<feature type="chain" id="PRO_5043485889" description="Alpha/beta-hydrolase" evidence="3">
    <location>
        <begin position="26"/>
        <end position="579"/>
    </location>
</feature>
<keyword evidence="3" id="KW-0732">Signal</keyword>
<dbReference type="Pfam" id="PF00561">
    <property type="entry name" value="Abhydrolase_1"/>
    <property type="match status" value="1"/>
</dbReference>
<dbReference type="Pfam" id="PF08386">
    <property type="entry name" value="Abhydrolase_4"/>
    <property type="match status" value="1"/>
</dbReference>
<dbReference type="InterPro" id="IPR029058">
    <property type="entry name" value="AB_hydrolase_fold"/>
</dbReference>
<sequence>MSPKTRGLHLILTGLLLGLGSGVLASLVSRAEWSEAFWASIEPTKDLAWQPCYEAAGSFECGRLQVPLDYSDPDGQSAAIALVRVKANISTDSAEYRGPILFNPGGPGGSGVDLIVRAGSLLATIIGPQFDIVGFDPRGISHSTPRAEFFETRAERALWYRPLKELNHSSDNVASAWARSKINGQLAGERLGDILPHFTTDHVSRDMLSIVEAYGREKIQYWGFSYGSVLGATFAAMFPDKVDRLIIDGVINVENDYYTNTVAQWKDNLIDASKTLNRFFEECHSAGPELCAFYESSPEAIGERLNKLYDVIIQAPVATRIPGLYGLVDYESLRNVLLGVLYSPPRWPTVAVGLAALEAGDGSVLFQQAVEDGVKQFECDCDPSEHAFENVLDGQHVFICNDGDVVPLGLEEAEKHYEECLKVSEWGSIFAGARISCSGWPEIPKTFFRGPISGNTSHPMLLIGNTADPVTPVHAAHVVSQGFPGSVVLTQDSAGHTSLAVPSVCTINTVRAYFINGTLPEPGTVCPVIGTPFTNWTSTDSEKRQLSDGQGDSALYETLKEMGKLSGIRRPGLSPSFSV</sequence>
<evidence type="ECO:0000313" key="7">
    <source>
        <dbReference type="Proteomes" id="UP001383192"/>
    </source>
</evidence>
<protein>
    <recommendedName>
        <fullName evidence="8">Alpha/beta-hydrolase</fullName>
    </recommendedName>
</protein>
<gene>
    <name evidence="6" type="ORF">VNI00_006151</name>
</gene>
<dbReference type="InterPro" id="IPR000073">
    <property type="entry name" value="AB_hydrolase_1"/>
</dbReference>
<dbReference type="GO" id="GO:0016787">
    <property type="term" value="F:hydrolase activity"/>
    <property type="evidence" value="ECO:0007669"/>
    <property type="project" value="UniProtKB-KW"/>
</dbReference>
<comment type="similarity">
    <text evidence="1">Belongs to the peptidase S33 family.</text>
</comment>
<proteinExistence type="inferred from homology"/>
<dbReference type="Proteomes" id="UP001383192">
    <property type="component" value="Unassembled WGS sequence"/>
</dbReference>
<evidence type="ECO:0008006" key="8">
    <source>
        <dbReference type="Google" id="ProtNLM"/>
    </source>
</evidence>
<dbReference type="AlphaFoldDB" id="A0AAW0D957"/>